<protein>
    <recommendedName>
        <fullName evidence="4">protein-S-isoprenylcysteine alpha-carbonyl methylesterase</fullName>
        <ecNumber evidence="4">3.1.1.n2</ecNumber>
    </recommendedName>
</protein>
<dbReference type="OrthoDB" id="6495301at2759"/>
<evidence type="ECO:0000256" key="2">
    <source>
        <dbReference type="ARBA" id="ARBA00022801"/>
    </source>
</evidence>
<feature type="domain" description="BD-FAE-like" evidence="8">
    <location>
        <begin position="230"/>
        <end position="438"/>
    </location>
</feature>
<evidence type="ECO:0000256" key="1">
    <source>
        <dbReference type="ARBA" id="ARBA00004653"/>
    </source>
</evidence>
<dbReference type="EC" id="3.1.1.n2" evidence="4"/>
<proteinExistence type="inferred from homology"/>
<evidence type="ECO:0000256" key="4">
    <source>
        <dbReference type="ARBA" id="ARBA00038928"/>
    </source>
</evidence>
<dbReference type="PANTHER" id="PTHR48081">
    <property type="entry name" value="AB HYDROLASE SUPERFAMILY PROTEIN C4A8.06C"/>
    <property type="match status" value="1"/>
</dbReference>
<dbReference type="STRING" id="3218.A0A2K1K720"/>
<dbReference type="InterPro" id="IPR049492">
    <property type="entry name" value="BD-FAE-like_dom"/>
</dbReference>
<dbReference type="RefSeq" id="XP_024383588.1">
    <property type="nucleotide sequence ID" value="XM_024527820.2"/>
</dbReference>
<accession>A0A2K1K720</accession>
<evidence type="ECO:0000256" key="5">
    <source>
        <dbReference type="ARBA" id="ARBA00049507"/>
    </source>
</evidence>
<comment type="subcellular location">
    <subcellularLocation>
        <location evidence="1">Golgi apparatus membrane</location>
        <topology evidence="1">Multi-pass membrane protein</topology>
    </subcellularLocation>
</comment>
<dbReference type="GO" id="GO:0010296">
    <property type="term" value="F:prenylcysteine methylesterase activity"/>
    <property type="evidence" value="ECO:0000318"/>
    <property type="project" value="GO_Central"/>
</dbReference>
<dbReference type="GeneID" id="112286169"/>
<dbReference type="OMA" id="CNHISEY"/>
<evidence type="ECO:0000256" key="3">
    <source>
        <dbReference type="ARBA" id="ARBA00038028"/>
    </source>
</evidence>
<keyword evidence="7" id="KW-0472">Membrane</keyword>
<sequence length="516" mass="57043">MAKRDLEEVVEMLPAEEIQNDTMMLRSGWGLEAPSAGLLRHGGSRMTSAKVQGDGFVCVGSVKLRSTASGAMKTDVGLQQEAVGVGAEDRDREDGNHRKVLRFQSEVAARGVPRLSSQRTPLAGAEHGRRRTFSGPSQFGGGGPLRQGSFKEFTQDVQAAAAETYLITRLALTLLKFLGVGTRWISKFIRLSLYAMFLMIGFIQVGYSYYYDPRIHRSLIYGEKPRNRFDLYLPPDTDKLKPVFIFITGGAWVIGYKAWGTLLAQQLVDCDIIVACIDYRNFPQGGISDMISDVETGIGYVIQKLESYGGDPNMVYLAGQSAGAHLATCALLKQAEKEITQDPADLVWRSSQIKECMAISGGYNLTKLVDHFHKRGLYKSIFLSMVEGEKSLATYSPELMVLAPSFRKAVPLLPPITLYHGTADYSIPHDSSVAFAVALRLVGARVNTVFYPNKTHTDLFLQDPMRGGKDELLADILAVVHANDEEAKAEDVKRAYCRRRLVPEFLLQLARLVSPF</sequence>
<reference evidence="9 11" key="1">
    <citation type="journal article" date="2008" name="Science">
        <title>The Physcomitrella genome reveals evolutionary insights into the conquest of land by plants.</title>
        <authorList>
            <person name="Rensing S."/>
            <person name="Lang D."/>
            <person name="Zimmer A."/>
            <person name="Terry A."/>
            <person name="Salamov A."/>
            <person name="Shapiro H."/>
            <person name="Nishiyama T."/>
            <person name="Perroud P.-F."/>
            <person name="Lindquist E."/>
            <person name="Kamisugi Y."/>
            <person name="Tanahashi T."/>
            <person name="Sakakibara K."/>
            <person name="Fujita T."/>
            <person name="Oishi K."/>
            <person name="Shin-I T."/>
            <person name="Kuroki Y."/>
            <person name="Toyoda A."/>
            <person name="Suzuki Y."/>
            <person name="Hashimoto A."/>
            <person name="Yamaguchi K."/>
            <person name="Sugano A."/>
            <person name="Kohara Y."/>
            <person name="Fujiyama A."/>
            <person name="Anterola A."/>
            <person name="Aoki S."/>
            <person name="Ashton N."/>
            <person name="Barbazuk W.B."/>
            <person name="Barker E."/>
            <person name="Bennetzen J."/>
            <person name="Bezanilla M."/>
            <person name="Blankenship R."/>
            <person name="Cho S.H."/>
            <person name="Dutcher S."/>
            <person name="Estelle M."/>
            <person name="Fawcett J.A."/>
            <person name="Gundlach H."/>
            <person name="Hanada K."/>
            <person name="Heyl A."/>
            <person name="Hicks K.A."/>
            <person name="Hugh J."/>
            <person name="Lohr M."/>
            <person name="Mayer K."/>
            <person name="Melkozernov A."/>
            <person name="Murata T."/>
            <person name="Nelson D."/>
            <person name="Pils B."/>
            <person name="Prigge M."/>
            <person name="Reiss B."/>
            <person name="Renner T."/>
            <person name="Rombauts S."/>
            <person name="Rushton P."/>
            <person name="Sanderfoot A."/>
            <person name="Schween G."/>
            <person name="Shiu S.-H."/>
            <person name="Stueber K."/>
            <person name="Theodoulou F.L."/>
            <person name="Tu H."/>
            <person name="Van de Peer Y."/>
            <person name="Verrier P.J."/>
            <person name="Waters E."/>
            <person name="Wood A."/>
            <person name="Yang L."/>
            <person name="Cove D."/>
            <person name="Cuming A."/>
            <person name="Hasebe M."/>
            <person name="Lucas S."/>
            <person name="Mishler D.B."/>
            <person name="Reski R."/>
            <person name="Grigoriev I."/>
            <person name="Quatrano R.S."/>
            <person name="Boore J.L."/>
        </authorList>
    </citation>
    <scope>NUCLEOTIDE SEQUENCE [LARGE SCALE GENOMIC DNA]</scope>
    <source>
        <strain evidence="10 11">cv. Gransden 2004</strain>
    </source>
</reference>
<dbReference type="Gene3D" id="3.40.50.1820">
    <property type="entry name" value="alpha/beta hydrolase"/>
    <property type="match status" value="1"/>
</dbReference>
<feature type="transmembrane region" description="Helical" evidence="7">
    <location>
        <begin position="191"/>
        <end position="210"/>
    </location>
</feature>
<evidence type="ECO:0000313" key="10">
    <source>
        <dbReference type="EnsemblPlants" id="Pp3c8_13190V3.1"/>
    </source>
</evidence>
<dbReference type="SUPFAM" id="SSF53474">
    <property type="entry name" value="alpha/beta-Hydrolases"/>
    <property type="match status" value="1"/>
</dbReference>
<dbReference type="PaxDb" id="3218-PP1S62_226V6.1"/>
<dbReference type="GO" id="GO:0000139">
    <property type="term" value="C:Golgi membrane"/>
    <property type="evidence" value="ECO:0000318"/>
    <property type="project" value="GO_Central"/>
</dbReference>
<evidence type="ECO:0000259" key="8">
    <source>
        <dbReference type="Pfam" id="PF20434"/>
    </source>
</evidence>
<keyword evidence="7" id="KW-0812">Transmembrane</keyword>
<dbReference type="FunCoup" id="A0A2K1K720">
    <property type="interactions" value="494"/>
</dbReference>
<dbReference type="KEGG" id="ppp:112286169"/>
<dbReference type="AlphaFoldDB" id="A0A2K1K720"/>
<reference evidence="9 11" key="2">
    <citation type="journal article" date="2018" name="Plant J.">
        <title>The Physcomitrella patens chromosome-scale assembly reveals moss genome structure and evolution.</title>
        <authorList>
            <person name="Lang D."/>
            <person name="Ullrich K.K."/>
            <person name="Murat F."/>
            <person name="Fuchs J."/>
            <person name="Jenkins J."/>
            <person name="Haas F.B."/>
            <person name="Piednoel M."/>
            <person name="Gundlach H."/>
            <person name="Van Bel M."/>
            <person name="Meyberg R."/>
            <person name="Vives C."/>
            <person name="Morata J."/>
            <person name="Symeonidi A."/>
            <person name="Hiss M."/>
            <person name="Muchero W."/>
            <person name="Kamisugi Y."/>
            <person name="Saleh O."/>
            <person name="Blanc G."/>
            <person name="Decker E.L."/>
            <person name="van Gessel N."/>
            <person name="Grimwood J."/>
            <person name="Hayes R.D."/>
            <person name="Graham S.W."/>
            <person name="Gunter L.E."/>
            <person name="McDaniel S.F."/>
            <person name="Hoernstein S.N.W."/>
            <person name="Larsson A."/>
            <person name="Li F.W."/>
            <person name="Perroud P.F."/>
            <person name="Phillips J."/>
            <person name="Ranjan P."/>
            <person name="Rokshar D.S."/>
            <person name="Rothfels C.J."/>
            <person name="Schneider L."/>
            <person name="Shu S."/>
            <person name="Stevenson D.W."/>
            <person name="Thummler F."/>
            <person name="Tillich M."/>
            <person name="Villarreal Aguilar J.C."/>
            <person name="Widiez T."/>
            <person name="Wong G.K."/>
            <person name="Wymore A."/>
            <person name="Zhang Y."/>
            <person name="Zimmer A.D."/>
            <person name="Quatrano R.S."/>
            <person name="Mayer K.F.X."/>
            <person name="Goodstein D."/>
            <person name="Casacuberta J.M."/>
            <person name="Vandepoele K."/>
            <person name="Reski R."/>
            <person name="Cuming A.C."/>
            <person name="Tuskan G.A."/>
            <person name="Maumus F."/>
            <person name="Salse J."/>
            <person name="Schmutz J."/>
            <person name="Rensing S.A."/>
        </authorList>
    </citation>
    <scope>NUCLEOTIDE SEQUENCE [LARGE SCALE GENOMIC DNA]</scope>
    <source>
        <strain evidence="10 11">cv. Gransden 2004</strain>
    </source>
</reference>
<dbReference type="EnsemblPlants" id="Pp3c8_13190V3.1">
    <property type="protein sequence ID" value="Pp3c8_13190V3.1"/>
    <property type="gene ID" value="Pp3c8_13190"/>
</dbReference>
<feature type="region of interest" description="Disordered" evidence="6">
    <location>
        <begin position="118"/>
        <end position="138"/>
    </location>
</feature>
<evidence type="ECO:0000313" key="11">
    <source>
        <dbReference type="Proteomes" id="UP000006727"/>
    </source>
</evidence>
<evidence type="ECO:0000313" key="9">
    <source>
        <dbReference type="EMBL" id="PNR49572.1"/>
    </source>
</evidence>
<comment type="catalytic activity">
    <reaction evidence="5">
        <text>[protein]-C-terminal S-[(2E,6E)-farnesyl]-L-cysteine methyl ester + H2O = [protein]-C-terminal S-[(2E,6E)-farnesyl]-L-cysteine + methanol + H(+)</text>
        <dbReference type="Rhea" id="RHEA:48520"/>
        <dbReference type="Rhea" id="RHEA-COMP:12125"/>
        <dbReference type="Rhea" id="RHEA-COMP:12126"/>
        <dbReference type="ChEBI" id="CHEBI:15377"/>
        <dbReference type="ChEBI" id="CHEBI:15378"/>
        <dbReference type="ChEBI" id="CHEBI:17790"/>
        <dbReference type="ChEBI" id="CHEBI:90510"/>
        <dbReference type="ChEBI" id="CHEBI:90511"/>
        <dbReference type="EC" id="3.1.1.n2"/>
    </reaction>
</comment>
<evidence type="ECO:0000256" key="7">
    <source>
        <dbReference type="SAM" id="Phobius"/>
    </source>
</evidence>
<dbReference type="Proteomes" id="UP000006727">
    <property type="component" value="Chromosome 8"/>
</dbReference>
<dbReference type="Pfam" id="PF20434">
    <property type="entry name" value="BD-FAE"/>
    <property type="match status" value="1"/>
</dbReference>
<keyword evidence="11" id="KW-1185">Reference proteome</keyword>
<dbReference type="InterPro" id="IPR029058">
    <property type="entry name" value="AB_hydrolase_fold"/>
</dbReference>
<keyword evidence="7" id="KW-1133">Transmembrane helix</keyword>
<dbReference type="Gramene" id="Pp3c8_13190V3.1">
    <property type="protein sequence ID" value="Pp3c8_13190V3.1"/>
    <property type="gene ID" value="Pp3c8_13190"/>
</dbReference>
<dbReference type="InterPro" id="IPR050300">
    <property type="entry name" value="GDXG_lipolytic_enzyme"/>
</dbReference>
<reference evidence="10" key="3">
    <citation type="submission" date="2020-12" db="UniProtKB">
        <authorList>
            <consortium name="EnsemblPlants"/>
        </authorList>
    </citation>
    <scope>IDENTIFICATION</scope>
</reference>
<dbReference type="PANTHER" id="PTHR48081:SF33">
    <property type="entry name" value="KYNURENINE FORMAMIDASE"/>
    <property type="match status" value="1"/>
</dbReference>
<keyword evidence="2" id="KW-0378">Hydrolase</keyword>
<name>A0A2K1K720_PHYPA</name>
<dbReference type="Gramene" id="Pp3c8_13190V3.2">
    <property type="protein sequence ID" value="Pp3c8_13190V3.2"/>
    <property type="gene ID" value="Pp3c8_13190"/>
</dbReference>
<evidence type="ECO:0000256" key="6">
    <source>
        <dbReference type="SAM" id="MobiDB-lite"/>
    </source>
</evidence>
<dbReference type="GO" id="GO:0005789">
    <property type="term" value="C:endoplasmic reticulum membrane"/>
    <property type="evidence" value="ECO:0000318"/>
    <property type="project" value="GO_Central"/>
</dbReference>
<organism evidence="9">
    <name type="scientific">Physcomitrium patens</name>
    <name type="common">Spreading-leaved earth moss</name>
    <name type="synonym">Physcomitrella patens</name>
    <dbReference type="NCBI Taxonomy" id="3218"/>
    <lineage>
        <taxon>Eukaryota</taxon>
        <taxon>Viridiplantae</taxon>
        <taxon>Streptophyta</taxon>
        <taxon>Embryophyta</taxon>
        <taxon>Bryophyta</taxon>
        <taxon>Bryophytina</taxon>
        <taxon>Bryopsida</taxon>
        <taxon>Funariidae</taxon>
        <taxon>Funariales</taxon>
        <taxon>Funariaceae</taxon>
        <taxon>Physcomitrium</taxon>
    </lineage>
</organism>
<comment type="similarity">
    <text evidence="3">Belongs to the AB hydrolase superfamily. Isoprenylcysteine methylesterase family.</text>
</comment>
<dbReference type="EnsemblPlants" id="Pp3c8_13190V3.2">
    <property type="protein sequence ID" value="Pp3c8_13190V3.2"/>
    <property type="gene ID" value="Pp3c8_13190"/>
</dbReference>
<dbReference type="EMBL" id="ABEU02000008">
    <property type="protein sequence ID" value="PNR49572.1"/>
    <property type="molecule type" value="Genomic_DNA"/>
</dbReference>
<gene>
    <name evidence="10" type="primary">LOC112286169</name>
    <name evidence="9" type="ORF">PHYPA_011468</name>
</gene>